<evidence type="ECO:0000256" key="2">
    <source>
        <dbReference type="SAM" id="Phobius"/>
    </source>
</evidence>
<keyword evidence="2" id="KW-1133">Transmembrane helix</keyword>
<dbReference type="OrthoDB" id="3169061at2"/>
<comment type="caution">
    <text evidence="5">The sequence shown here is derived from an EMBL/GenBank/DDBJ whole genome shotgun (WGS) entry which is preliminary data.</text>
</comment>
<feature type="signal peptide" evidence="3">
    <location>
        <begin position="1"/>
        <end position="21"/>
    </location>
</feature>
<evidence type="ECO:0000256" key="3">
    <source>
        <dbReference type="SAM" id="SignalP"/>
    </source>
</evidence>
<dbReference type="Proteomes" id="UP000463388">
    <property type="component" value="Unassembled WGS sequence"/>
</dbReference>
<feature type="domain" description="DUF11" evidence="4">
    <location>
        <begin position="1202"/>
        <end position="1309"/>
    </location>
</feature>
<dbReference type="InterPro" id="IPR001434">
    <property type="entry name" value="OmcB-like_DUF11"/>
</dbReference>
<gene>
    <name evidence="5" type="ORF">GKZ27_00875</name>
</gene>
<feature type="region of interest" description="Disordered" evidence="1">
    <location>
        <begin position="822"/>
        <end position="904"/>
    </location>
</feature>
<keyword evidence="3" id="KW-0732">Signal</keyword>
<feature type="compositionally biased region" description="Pro residues" evidence="1">
    <location>
        <begin position="1323"/>
        <end position="1335"/>
    </location>
</feature>
<protein>
    <submittedName>
        <fullName evidence="5">Isopeptide-forming domain-containing fimbrial protein</fullName>
    </submittedName>
</protein>
<name>A0A6N8JMI2_9ACTN</name>
<dbReference type="EMBL" id="WSRR01000001">
    <property type="protein sequence ID" value="MVX60030.1"/>
    <property type="molecule type" value="Genomic_DNA"/>
</dbReference>
<dbReference type="RefSeq" id="WP_160344325.1">
    <property type="nucleotide sequence ID" value="NZ_WSRR01000001.1"/>
</dbReference>
<sequence length="1580" mass="165325">MAGVLSALATAELPLTGAALANEPTAQPYTDTAGWTVVGHLKVKGGTLGTDFVYTPGNVQYNGADYGTANVVEVLTDTPLTFTDADGYSSANPGATGIQVNPGVHADITLDNVHIAQRAPFNVMTNQEGGRNNPTNPTRCHITLADGSKNGLLATTGHTNGYFPALRCGETSVLVIDDAVRNTTEKGGNVHNQDHEILPVNGMIGKQETLSDGTTLKPGDSLTRLDSKNPGTLNASGGWTCAAIGGSCTESSGRITINGGIINAQANNQGSGSDYNYWGGAAIGGGHFAGSDGLVFNSGTITAQASYHGAAIGAGYAWLDSARWGTQWPDAHHTPSNTPDGGSTAGDITINGGFIRAKGDVHGNAFGQACWGTNNKHVIRITGGTLIPSSAGDRYDIGGQGSYVIITGGSVNCNKGSGGAYKFQGIGNTAYNTPDVTNWDDLKNYTGGSEANTSTPVLPNSDKVQMITIDLSAEIIKTDPDSGAVINDGNNVIEKWELYVAGEKKNYGAPYQFDNGKLYLWLPTSDINKTISVELSYRDNEGNIQKVDPLFREPGAGSTLKSYIDFDLPDIYLDKLTKPYDGTPFEAYDLENNPITTTEDIPKTLDKLSKVTYVYQLYDKRQGTALGPEISSAGNMPTDAGVMKFVMTSKQFSDPDPDDNIDPKFKERYWGHRATGWCEITPIPSKVDLLSAEWVISGKPGDDPHDSSQQLKLSAIIANGETVDGKPLTPDKSNATADTCKAPEGRVQLYVDGKPVGDPIEILFADKTDDDGTVHKANATRVDNGAGGSSTAFNYVFVPSQADYLVPDATTDNKHIISVQYLPPAKDSDSPANYLESINPTKNPETAPKVPVAIDPIDPNPTVSPEADPENTDGSTPPPDVTTSTAPKPVDPNADPAKPGDKAYTGTIVTTWDEPSDANPHPGRVTLKVHTPSTGPIAVTGEDGGLYEADFVRDKDGNPVRNDDGTYTLVLDPEKLGTGKLTFTQKPNGAYTGTSWTYDVTVRPNPKIAPITSVTKRAENLTHPNGPTQPGDRIRYTVQAKNDAAGSAWNDVAITDALPACLTLDGATVRLDNSAESLKSAALKAAAAGAAPALGEYALSDAGTDGRRTLTVPAGRVYGVGAATLTFECTVNADAADRGTVSDLANIAEATGTRPDPDHPGTELPENPRPSDPATPPKSPTVAPADPEIKVAKAVENADDAQAKVTRVGDTLHYTITLENTGAANSCLQNALISDPLPTGLTPVGGTLTMMLPDGTERAVDDDAYDEKTRTIAVTAGDLWGGQHVTLAFDVTVDEAALGANNANIATVHGTVPSKGPGGTPTDPEPGKPTTPPTGTPEAFTPPATPPTLVGEDPDEGDISLDKKAENTSRDDGKTAVGDKIRYVITLKNDHTGTAWMDALVKDEIPEGLEPETGSILLTLPDGTEQAVDDAAYDEKTRILAVTCGHLYGGQEVKLSFTAIVTEAAVDADIGNVAVAVGTLPSKWNPDAENPAPGSPFAPPSGWPAYERGHETVKSPAAYPPGTDEKGGVLKGPGSDATTIAKKRLAQTGDEMLAALTMGVALAASAAAIALLARRRLNRR</sequence>
<dbReference type="InterPro" id="IPR047589">
    <property type="entry name" value="DUF11_rpt"/>
</dbReference>
<evidence type="ECO:0000313" key="5">
    <source>
        <dbReference type="EMBL" id="MVX60030.1"/>
    </source>
</evidence>
<accession>A0A6N8JMI2</accession>
<evidence type="ECO:0000313" key="6">
    <source>
        <dbReference type="Proteomes" id="UP000463388"/>
    </source>
</evidence>
<dbReference type="InterPro" id="IPR026466">
    <property type="entry name" value="Fim_isopep_form_D2_dom"/>
</dbReference>
<feature type="compositionally biased region" description="Basic and acidic residues" evidence="1">
    <location>
        <begin position="1360"/>
        <end position="1374"/>
    </location>
</feature>
<feature type="region of interest" description="Disordered" evidence="1">
    <location>
        <begin position="1150"/>
        <end position="1184"/>
    </location>
</feature>
<feature type="chain" id="PRO_5038708799" evidence="3">
    <location>
        <begin position="22"/>
        <end position="1580"/>
    </location>
</feature>
<proteinExistence type="predicted"/>
<feature type="transmembrane region" description="Helical" evidence="2">
    <location>
        <begin position="1552"/>
        <end position="1573"/>
    </location>
</feature>
<keyword evidence="2" id="KW-0812">Transmembrane</keyword>
<organism evidence="5 6">
    <name type="scientific">Adlercreutzia mucosicola</name>
    <dbReference type="NCBI Taxonomy" id="580026"/>
    <lineage>
        <taxon>Bacteria</taxon>
        <taxon>Bacillati</taxon>
        <taxon>Actinomycetota</taxon>
        <taxon>Coriobacteriia</taxon>
        <taxon>Eggerthellales</taxon>
        <taxon>Eggerthellaceae</taxon>
        <taxon>Adlercreutzia</taxon>
    </lineage>
</organism>
<evidence type="ECO:0000256" key="1">
    <source>
        <dbReference type="SAM" id="MobiDB-lite"/>
    </source>
</evidence>
<dbReference type="NCBIfam" id="TIGR01451">
    <property type="entry name" value="B_ant_repeat"/>
    <property type="match status" value="2"/>
</dbReference>
<keyword evidence="6" id="KW-1185">Reference proteome</keyword>
<feature type="compositionally biased region" description="Pro residues" evidence="1">
    <location>
        <begin position="1493"/>
        <end position="1502"/>
    </location>
</feature>
<feature type="compositionally biased region" description="Pro residues" evidence="1">
    <location>
        <begin position="1167"/>
        <end position="1179"/>
    </location>
</feature>
<dbReference type="Gene3D" id="2.60.40.740">
    <property type="match status" value="2"/>
</dbReference>
<keyword evidence="2" id="KW-0472">Membrane</keyword>
<evidence type="ECO:0000259" key="4">
    <source>
        <dbReference type="Pfam" id="PF01345"/>
    </source>
</evidence>
<feature type="region of interest" description="Disordered" evidence="1">
    <location>
        <begin position="1486"/>
        <end position="1535"/>
    </location>
</feature>
<feature type="region of interest" description="Disordered" evidence="1">
    <location>
        <begin position="1307"/>
        <end position="1374"/>
    </location>
</feature>
<reference evidence="5 6" key="1">
    <citation type="submission" date="2019-12" db="EMBL/GenBank/DDBJ databases">
        <title>Microbes associate with the intestines of laboratory mice.</title>
        <authorList>
            <person name="Navarre W."/>
            <person name="Wong E."/>
        </authorList>
    </citation>
    <scope>NUCLEOTIDE SEQUENCE [LARGE SCALE GENOMIC DNA]</scope>
    <source>
        <strain evidence="5 6">NM66_B29</strain>
    </source>
</reference>
<dbReference type="NCBIfam" id="TIGR04226">
    <property type="entry name" value="RrgB_K2N_iso_D2"/>
    <property type="match status" value="1"/>
</dbReference>
<dbReference type="Pfam" id="PF01345">
    <property type="entry name" value="DUF11"/>
    <property type="match status" value="1"/>
</dbReference>